<proteinExistence type="predicted"/>
<gene>
    <name evidence="1" type="ORF">PEVE_00041601</name>
</gene>
<accession>A0ABN8PB42</accession>
<organism evidence="1 2">
    <name type="scientific">Porites evermanni</name>
    <dbReference type="NCBI Taxonomy" id="104178"/>
    <lineage>
        <taxon>Eukaryota</taxon>
        <taxon>Metazoa</taxon>
        <taxon>Cnidaria</taxon>
        <taxon>Anthozoa</taxon>
        <taxon>Hexacorallia</taxon>
        <taxon>Scleractinia</taxon>
        <taxon>Fungiina</taxon>
        <taxon>Poritidae</taxon>
        <taxon>Porites</taxon>
    </lineage>
</organism>
<sequence>MNPDRVEFPAIEGTPPKILAGVKYDMRERRTPFPEAGSTNICLRLKESKQSEGVAEYKVGFVKGVSVFHGSPFDDEIWMGESKNCVVKNDGGNNNYVIYLSDERDFTHTIIEDSETLGQIYLVRKRYYGGGQYEQHENDDIGFDEETKTIVTFMRDSRGKHKFTGRIIIRRSKPGNVAEMKLYLVEPKSLMKVQIRCKLRSLDIEELGCSSERSLQHYKRAFGSNINDRPVPSVPFLYRFNTDVEADPIPGLCGDFIISLGDFLPAAVQKFSLLLPENSFIALDDELMDEIGDWEAQRVLFYLKSKKKLVFEQRLGSLTEALRSVEVDVPQAKRFVFGTFGNYQLLLDLKHDDRQAVNLGSEYLGLVSRPADKYQFTEHYVDKSPKPKQLVLGVPSKKPTKTKWNIKFGEAKTYAKVALEETPWNKGTTTGAYAENTLIVSDTLWLHLSREQNDMSIKFYPSVEGNNSWDIIVKKGKETIHQARVEGANMLAYHEGLVRSNLYDLRNGEKRSFNLYKVGRKKMEKIQRDIIAEAKMCG</sequence>
<protein>
    <submittedName>
        <fullName evidence="1">Uncharacterized protein</fullName>
    </submittedName>
</protein>
<evidence type="ECO:0000313" key="1">
    <source>
        <dbReference type="EMBL" id="CAH3140161.1"/>
    </source>
</evidence>
<evidence type="ECO:0000313" key="2">
    <source>
        <dbReference type="Proteomes" id="UP001159427"/>
    </source>
</evidence>
<dbReference type="Proteomes" id="UP001159427">
    <property type="component" value="Unassembled WGS sequence"/>
</dbReference>
<keyword evidence="2" id="KW-1185">Reference proteome</keyword>
<dbReference type="EMBL" id="CALNXI010000796">
    <property type="protein sequence ID" value="CAH3140161.1"/>
    <property type="molecule type" value="Genomic_DNA"/>
</dbReference>
<reference evidence="1 2" key="1">
    <citation type="submission" date="2022-05" db="EMBL/GenBank/DDBJ databases">
        <authorList>
            <consortium name="Genoscope - CEA"/>
            <person name="William W."/>
        </authorList>
    </citation>
    <scope>NUCLEOTIDE SEQUENCE [LARGE SCALE GENOMIC DNA]</scope>
</reference>
<comment type="caution">
    <text evidence="1">The sequence shown here is derived from an EMBL/GenBank/DDBJ whole genome shotgun (WGS) entry which is preliminary data.</text>
</comment>
<name>A0ABN8PB42_9CNID</name>